<dbReference type="SUPFAM" id="SSF53474">
    <property type="entry name" value="alpha/beta-Hydrolases"/>
    <property type="match status" value="1"/>
</dbReference>
<dbReference type="EMBL" id="JH719395">
    <property type="protein sequence ID" value="EJC80031.1"/>
    <property type="molecule type" value="Genomic_DNA"/>
</dbReference>
<dbReference type="OrthoDB" id="7267294at2"/>
<evidence type="ECO:0000313" key="4">
    <source>
        <dbReference type="Proteomes" id="UP000005732"/>
    </source>
</evidence>
<dbReference type="Gene3D" id="3.40.50.1820">
    <property type="entry name" value="alpha/beta hydrolase"/>
    <property type="match status" value="1"/>
</dbReference>
<dbReference type="InterPro" id="IPR016032">
    <property type="entry name" value="Sig_transdc_resp-reg_C-effctor"/>
</dbReference>
<dbReference type="InterPro" id="IPR050266">
    <property type="entry name" value="AB_hydrolase_sf"/>
</dbReference>
<dbReference type="SMART" id="SM00421">
    <property type="entry name" value="HTH_LUXR"/>
    <property type="match status" value="1"/>
</dbReference>
<dbReference type="InterPro" id="IPR000792">
    <property type="entry name" value="Tscrpt_reg_LuxR_C"/>
</dbReference>
<dbReference type="RefSeq" id="WP_003580458.1">
    <property type="nucleotide sequence ID" value="NZ_JH719395.1"/>
</dbReference>
<sequence>MKLSQTIRFCTSEDGTRIAVASCGKGQVILRAAHWLSHVDYDLESPVWRPWLEALSANNRFVRYDPRGCGLSDRHVSDLSVEAWHTDLDAVAASIEEPRFVLLCLSQGGALGIAYALRHPQRVSHLVLLNAYGQGSRARSQTDAERLESEMLVNFVRVGWGRDNPAFCRFFTNLFIPDGTAEQHRWWGDLERHTAAPDVAAQLLWQMQGIDVMDLAAKLSVPTLIAHCRGDMRVPFDQGCKLAATIPGAIFVPLESKNHVLLPDEPAWSVFQGELAAFLGQDQSVRSRAVRDAGLTPAETALLDLVAEGLDNRAIAERLGKSVKTVRNQLSVIFSKLGVHSRSQAIVIALSG</sequence>
<protein>
    <submittedName>
        <fullName evidence="3">Response regulator containing a CheY-like receiver domain and an HTH DNA-binding domain</fullName>
    </submittedName>
</protein>
<dbReference type="HOGENOM" id="CLU_020336_14_0_5"/>
<reference evidence="3 4" key="1">
    <citation type="submission" date="2012-02" db="EMBL/GenBank/DDBJ databases">
        <title>Improved High-Quality Draft Sequence of Rhizobium leguminosarum bv. trifolii WSM2297.</title>
        <authorList>
            <consortium name="US DOE Joint Genome Institute"/>
            <person name="Lucas S."/>
            <person name="Han J."/>
            <person name="Lapidus A."/>
            <person name="Cheng J.-F."/>
            <person name="Goodwin L."/>
            <person name="Pitluck S."/>
            <person name="Peters L."/>
            <person name="Ovchinnikova G."/>
            <person name="Zhang X."/>
            <person name="Detter J.C."/>
            <person name="Han C."/>
            <person name="Tapia R."/>
            <person name="Land M."/>
            <person name="Hauser L."/>
            <person name="Kyrpides N."/>
            <person name="Ivanova N."/>
            <person name="Pagani I."/>
            <person name="Brau L."/>
            <person name="Yates R."/>
            <person name="O'Hara G."/>
            <person name="Rui T."/>
            <person name="Howieson J."/>
            <person name="Reeve W."/>
            <person name="Woyke T."/>
        </authorList>
    </citation>
    <scope>NUCLEOTIDE SEQUENCE [LARGE SCALE GENOMIC DNA]</scope>
    <source>
        <strain evidence="3 4">WSM2297</strain>
    </source>
</reference>
<dbReference type="GO" id="GO:0003677">
    <property type="term" value="F:DNA binding"/>
    <property type="evidence" value="ECO:0007669"/>
    <property type="project" value="UniProtKB-KW"/>
</dbReference>
<dbReference type="GO" id="GO:0016787">
    <property type="term" value="F:hydrolase activity"/>
    <property type="evidence" value="ECO:0007669"/>
    <property type="project" value="UniProtKB-KW"/>
</dbReference>
<dbReference type="SUPFAM" id="SSF46894">
    <property type="entry name" value="C-terminal effector domain of the bipartite response regulators"/>
    <property type="match status" value="1"/>
</dbReference>
<proteinExistence type="predicted"/>
<dbReference type="PRINTS" id="PR00111">
    <property type="entry name" value="ABHYDROLASE"/>
</dbReference>
<dbReference type="PRINTS" id="PR00038">
    <property type="entry name" value="HTHLUXR"/>
</dbReference>
<dbReference type="PROSITE" id="PS50043">
    <property type="entry name" value="HTH_LUXR_2"/>
    <property type="match status" value="1"/>
</dbReference>
<dbReference type="Pfam" id="PF00561">
    <property type="entry name" value="Abhydrolase_1"/>
    <property type="match status" value="1"/>
</dbReference>
<dbReference type="GO" id="GO:0016020">
    <property type="term" value="C:membrane"/>
    <property type="evidence" value="ECO:0007669"/>
    <property type="project" value="TreeGrafter"/>
</dbReference>
<dbReference type="InterPro" id="IPR036388">
    <property type="entry name" value="WH-like_DNA-bd_sf"/>
</dbReference>
<evidence type="ECO:0000256" key="1">
    <source>
        <dbReference type="ARBA" id="ARBA00022801"/>
    </source>
</evidence>
<organism evidence="3 4">
    <name type="scientific">Rhizobium leguminosarum bv. trifolii WSM2297</name>
    <dbReference type="NCBI Taxonomy" id="754762"/>
    <lineage>
        <taxon>Bacteria</taxon>
        <taxon>Pseudomonadati</taxon>
        <taxon>Pseudomonadota</taxon>
        <taxon>Alphaproteobacteria</taxon>
        <taxon>Hyphomicrobiales</taxon>
        <taxon>Rhizobiaceae</taxon>
        <taxon>Rhizobium/Agrobacterium group</taxon>
        <taxon>Rhizobium</taxon>
    </lineage>
</organism>
<dbReference type="AlphaFoldDB" id="J0W2R8"/>
<dbReference type="Proteomes" id="UP000005732">
    <property type="component" value="Unassembled WGS sequence"/>
</dbReference>
<dbReference type="CDD" id="cd06170">
    <property type="entry name" value="LuxR_C_like"/>
    <property type="match status" value="1"/>
</dbReference>
<name>J0W2R8_RHILT</name>
<keyword evidence="3" id="KW-0238">DNA-binding</keyword>
<evidence type="ECO:0000259" key="2">
    <source>
        <dbReference type="PROSITE" id="PS50043"/>
    </source>
</evidence>
<dbReference type="GO" id="GO:0006355">
    <property type="term" value="P:regulation of DNA-templated transcription"/>
    <property type="evidence" value="ECO:0007669"/>
    <property type="project" value="InterPro"/>
</dbReference>
<dbReference type="PANTHER" id="PTHR43798:SF31">
    <property type="entry name" value="AB HYDROLASE SUPERFAMILY PROTEIN YCLE"/>
    <property type="match status" value="1"/>
</dbReference>
<evidence type="ECO:0000313" key="3">
    <source>
        <dbReference type="EMBL" id="EJC80031.1"/>
    </source>
</evidence>
<dbReference type="InterPro" id="IPR029058">
    <property type="entry name" value="AB_hydrolase_fold"/>
</dbReference>
<keyword evidence="1" id="KW-0378">Hydrolase</keyword>
<dbReference type="InterPro" id="IPR000073">
    <property type="entry name" value="AB_hydrolase_1"/>
</dbReference>
<gene>
    <name evidence="3" type="ORF">Rleg4DRAFT_1640</name>
</gene>
<feature type="domain" description="HTH luxR-type" evidence="2">
    <location>
        <begin position="288"/>
        <end position="352"/>
    </location>
</feature>
<dbReference type="Gene3D" id="1.10.10.10">
    <property type="entry name" value="Winged helix-like DNA-binding domain superfamily/Winged helix DNA-binding domain"/>
    <property type="match status" value="1"/>
</dbReference>
<accession>J0W2R8</accession>
<dbReference type="Pfam" id="PF00196">
    <property type="entry name" value="GerE"/>
    <property type="match status" value="1"/>
</dbReference>
<dbReference type="PANTHER" id="PTHR43798">
    <property type="entry name" value="MONOACYLGLYCEROL LIPASE"/>
    <property type="match status" value="1"/>
</dbReference>